<dbReference type="HOGENOM" id="CLU_3390909_0_0_6"/>
<comment type="caution">
    <text evidence="1">The sequence shown here is derived from an EMBL/GenBank/DDBJ whole genome shotgun (WGS) entry which is preliminary data.</text>
</comment>
<name>A0A010RZL7_PSEFL</name>
<proteinExistence type="predicted"/>
<accession>A0A010RZL7</accession>
<reference evidence="1 2" key="1">
    <citation type="journal article" date="2011" name="J. Bacteriol.">
        <title>Draft genome sequence of the polycyclic aromatic hydrocarbon-degrading, genetically engineered bioluminescent bioreporter Pseudomonas fluorescens HK44.</title>
        <authorList>
            <person name="Chauhan A."/>
            <person name="Layton A.C."/>
            <person name="Williams D.E."/>
            <person name="Smartt A.E."/>
            <person name="Ripp S."/>
            <person name="Karpinets T.V."/>
            <person name="Brown S.D."/>
            <person name="Sayler G.S."/>
        </authorList>
    </citation>
    <scope>NUCLEOTIDE SEQUENCE [LARGE SCALE GENOMIC DNA]</scope>
    <source>
        <strain evidence="1 2">HK44</strain>
    </source>
</reference>
<dbReference type="AlphaFoldDB" id="A0A010RZL7"/>
<organism evidence="1 2">
    <name type="scientific">Pseudomonas fluorescens HK44</name>
    <dbReference type="NCBI Taxonomy" id="1042209"/>
    <lineage>
        <taxon>Bacteria</taxon>
        <taxon>Pseudomonadati</taxon>
        <taxon>Pseudomonadota</taxon>
        <taxon>Gammaproteobacteria</taxon>
        <taxon>Pseudomonadales</taxon>
        <taxon>Pseudomonadaceae</taxon>
        <taxon>Pseudomonas</taxon>
    </lineage>
</organism>
<dbReference type="PATRIC" id="fig|1042209.11.peg.4437"/>
<dbReference type="EMBL" id="AFOY02000015">
    <property type="protein sequence ID" value="EXF94159.1"/>
    <property type="molecule type" value="Genomic_DNA"/>
</dbReference>
<sequence>MQALTRGSLRLAMTPTFTAYLIGPLLARFNSL</sequence>
<evidence type="ECO:0000313" key="1">
    <source>
        <dbReference type="EMBL" id="EXF94159.1"/>
    </source>
</evidence>
<protein>
    <submittedName>
        <fullName evidence="1">Uncharacterized protein</fullName>
    </submittedName>
</protein>
<evidence type="ECO:0000313" key="2">
    <source>
        <dbReference type="Proteomes" id="UP000022611"/>
    </source>
</evidence>
<gene>
    <name evidence="1" type="ORF">HK44_010175</name>
</gene>
<dbReference type="Proteomes" id="UP000022611">
    <property type="component" value="Unassembled WGS sequence"/>
</dbReference>